<gene>
    <name evidence="5" type="ORF">CTI12_AA601350</name>
</gene>
<keyword evidence="2" id="KW-0479">Metal-binding</keyword>
<name>A0A2U1KI42_ARTAN</name>
<dbReference type="InterPro" id="IPR002629">
    <property type="entry name" value="Met_Synth_C/arc"/>
</dbReference>
<proteinExistence type="predicted"/>
<evidence type="ECO:0000256" key="1">
    <source>
        <dbReference type="ARBA" id="ARBA00001947"/>
    </source>
</evidence>
<reference evidence="5 6" key="1">
    <citation type="journal article" date="2018" name="Mol. Plant">
        <title>The genome of Artemisia annua provides insight into the evolution of Asteraceae family and artemisinin biosynthesis.</title>
        <authorList>
            <person name="Shen Q."/>
            <person name="Zhang L."/>
            <person name="Liao Z."/>
            <person name="Wang S."/>
            <person name="Yan T."/>
            <person name="Shi P."/>
            <person name="Liu M."/>
            <person name="Fu X."/>
            <person name="Pan Q."/>
            <person name="Wang Y."/>
            <person name="Lv Z."/>
            <person name="Lu X."/>
            <person name="Zhang F."/>
            <person name="Jiang W."/>
            <person name="Ma Y."/>
            <person name="Chen M."/>
            <person name="Hao X."/>
            <person name="Li L."/>
            <person name="Tang Y."/>
            <person name="Lv G."/>
            <person name="Zhou Y."/>
            <person name="Sun X."/>
            <person name="Brodelius P.E."/>
            <person name="Rose J.K.C."/>
            <person name="Tang K."/>
        </authorList>
    </citation>
    <scope>NUCLEOTIDE SEQUENCE [LARGE SCALE GENOMIC DNA]</scope>
    <source>
        <strain evidence="6">cv. Huhao1</strain>
        <tissue evidence="5">Leaf</tissue>
    </source>
</reference>
<dbReference type="PANTHER" id="PTHR30519">
    <property type="entry name" value="5-METHYLTETRAHYDROPTEROYLTRIGLUTAMATE--HOMOCYSTEINE METHYLTRANSFERASE"/>
    <property type="match status" value="1"/>
</dbReference>
<evidence type="ECO:0000259" key="4">
    <source>
        <dbReference type="Pfam" id="PF01717"/>
    </source>
</evidence>
<dbReference type="GO" id="GO:0009086">
    <property type="term" value="P:methionine biosynthetic process"/>
    <property type="evidence" value="ECO:0007669"/>
    <property type="project" value="InterPro"/>
</dbReference>
<dbReference type="AlphaFoldDB" id="A0A2U1KI42"/>
<keyword evidence="3" id="KW-0862">Zinc</keyword>
<dbReference type="Pfam" id="PF01717">
    <property type="entry name" value="Meth_synt_2"/>
    <property type="match status" value="1"/>
</dbReference>
<dbReference type="InterPro" id="IPR038071">
    <property type="entry name" value="UROD/MetE-like_sf"/>
</dbReference>
<evidence type="ECO:0000256" key="2">
    <source>
        <dbReference type="ARBA" id="ARBA00022723"/>
    </source>
</evidence>
<comment type="cofactor">
    <cofactor evidence="1">
        <name>Zn(2+)</name>
        <dbReference type="ChEBI" id="CHEBI:29105"/>
    </cofactor>
</comment>
<keyword evidence="6" id="KW-1185">Reference proteome</keyword>
<dbReference type="OrthoDB" id="1053771at2759"/>
<accession>A0A2U1KI42</accession>
<evidence type="ECO:0000256" key="3">
    <source>
        <dbReference type="ARBA" id="ARBA00022833"/>
    </source>
</evidence>
<organism evidence="5 6">
    <name type="scientific">Artemisia annua</name>
    <name type="common">Sweet wormwood</name>
    <dbReference type="NCBI Taxonomy" id="35608"/>
    <lineage>
        <taxon>Eukaryota</taxon>
        <taxon>Viridiplantae</taxon>
        <taxon>Streptophyta</taxon>
        <taxon>Embryophyta</taxon>
        <taxon>Tracheophyta</taxon>
        <taxon>Spermatophyta</taxon>
        <taxon>Magnoliopsida</taxon>
        <taxon>eudicotyledons</taxon>
        <taxon>Gunneridae</taxon>
        <taxon>Pentapetalae</taxon>
        <taxon>asterids</taxon>
        <taxon>campanulids</taxon>
        <taxon>Asterales</taxon>
        <taxon>Asteraceae</taxon>
        <taxon>Asteroideae</taxon>
        <taxon>Anthemideae</taxon>
        <taxon>Artemisiinae</taxon>
        <taxon>Artemisia</taxon>
    </lineage>
</organism>
<feature type="domain" description="Cobalamin-independent methionine synthase MetE C-terminal/archaeal" evidence="4">
    <location>
        <begin position="1"/>
        <end position="92"/>
    </location>
</feature>
<evidence type="ECO:0000313" key="5">
    <source>
        <dbReference type="EMBL" id="PWA36333.1"/>
    </source>
</evidence>
<comment type="caution">
    <text evidence="5">The sequence shown here is derived from an EMBL/GenBank/DDBJ whole genome shotgun (WGS) entry which is preliminary data.</text>
</comment>
<dbReference type="SUPFAM" id="SSF51726">
    <property type="entry name" value="UROD/MetE-like"/>
    <property type="match status" value="1"/>
</dbReference>
<sequence length="134" mass="15145">MNVDVTTFDSLSAEELQFVAAERVEYGAGIGPGVYDINSPKIPSVEEIHNRINKMLAVLETNILWVNPNCGLKTREYGEVKLALENMVTAAKKPRDNQDPVGGWLVTFKKTVDETFEKPVETFEKFQKMVSKYF</sequence>
<dbReference type="GO" id="GO:0003871">
    <property type="term" value="F:5-methyltetrahydropteroyltriglutamate-homocysteine S-methyltransferase activity"/>
    <property type="evidence" value="ECO:0007669"/>
    <property type="project" value="InterPro"/>
</dbReference>
<dbReference type="Gene3D" id="3.20.20.210">
    <property type="match status" value="1"/>
</dbReference>
<dbReference type="Proteomes" id="UP000245207">
    <property type="component" value="Unassembled WGS sequence"/>
</dbReference>
<dbReference type="STRING" id="35608.A0A2U1KI42"/>
<dbReference type="EMBL" id="PKPP01018342">
    <property type="protein sequence ID" value="PWA36333.1"/>
    <property type="molecule type" value="Genomic_DNA"/>
</dbReference>
<protein>
    <submittedName>
        <fullName evidence="5">Methionine synthase</fullName>
    </submittedName>
</protein>
<dbReference type="GO" id="GO:0008270">
    <property type="term" value="F:zinc ion binding"/>
    <property type="evidence" value="ECO:0007669"/>
    <property type="project" value="InterPro"/>
</dbReference>
<evidence type="ECO:0000313" key="6">
    <source>
        <dbReference type="Proteomes" id="UP000245207"/>
    </source>
</evidence>